<dbReference type="SMART" id="SM00456">
    <property type="entry name" value="WW"/>
    <property type="match status" value="1"/>
</dbReference>
<dbReference type="CDD" id="cd00201">
    <property type="entry name" value="WW"/>
    <property type="match status" value="1"/>
</dbReference>
<feature type="region of interest" description="Disordered" evidence="1">
    <location>
        <begin position="447"/>
        <end position="494"/>
    </location>
</feature>
<dbReference type="Proteomes" id="UP001165082">
    <property type="component" value="Unassembled WGS sequence"/>
</dbReference>
<dbReference type="PROSITE" id="PS50020">
    <property type="entry name" value="WW_DOMAIN_2"/>
    <property type="match status" value="1"/>
</dbReference>
<dbReference type="PANTHER" id="PTHR48125">
    <property type="entry name" value="LP07818P1"/>
    <property type="match status" value="1"/>
</dbReference>
<dbReference type="Pfam" id="PF00397">
    <property type="entry name" value="WW"/>
    <property type="match status" value="1"/>
</dbReference>
<protein>
    <recommendedName>
        <fullName evidence="2">WW domain-containing protein</fullName>
    </recommendedName>
</protein>
<feature type="domain" description="WW" evidence="2">
    <location>
        <begin position="405"/>
        <end position="433"/>
    </location>
</feature>
<proteinExistence type="predicted"/>
<accession>A0A9W7DQ82</accession>
<gene>
    <name evidence="3" type="ORF">TrRE_jg2369</name>
</gene>
<sequence>MEQHIDLSLAHEMGYYSSSDITLKLSDSALSPTSAAQRLKKKGKSGRREKIIQSPPMTSFSAFHFDDKEDENDSSKQQSVKAVEVAQVVSQVAQVKAPPLPRRLFAPLRDFKKLQDTVNHMKKYHKLWVKRDAVARKHAAKVLQRYLRGFLTRTFLLSKSSLPSSSAILKAWAYRRRNPKAFKAPPPAPVFAPDLAPAPTPTPTPTPVPAPAPTYASDTTKATILSKKKKHSSVYFDTADDEEVSSPPNRSHLQSVYYDSSNVQEEEGQNQDPAVVTLSQHEYNNLRAEVRAATEIAAVAKFHSQRLEKDLKMQQEKFASLEEVVHLLLKEVAHLGHEDKKTMSKALRKHRAGNISMDELDVEATPIPTKSLASPTTTPPPPQSPHPGPLPPTPKHLGKDGATCWHETLDEKTGLIYYFNEKTQETSWLPPENAKIIEMDALEVSGALSPQFSPPMSPASDTATSPSPSPSSSTTSNVTSLSSSTRPSPPKKRI</sequence>
<comment type="caution">
    <text evidence="3">The sequence shown here is derived from an EMBL/GenBank/DDBJ whole genome shotgun (WGS) entry which is preliminary data.</text>
</comment>
<reference evidence="3" key="1">
    <citation type="submission" date="2022-07" db="EMBL/GenBank/DDBJ databases">
        <title>Genome analysis of Parmales, a sister group of diatoms, reveals the evolutionary specialization of diatoms from phago-mixotrophs to photoautotrophs.</title>
        <authorList>
            <person name="Ban H."/>
            <person name="Sato S."/>
            <person name="Yoshikawa S."/>
            <person name="Kazumasa Y."/>
            <person name="Nakamura Y."/>
            <person name="Ichinomiya M."/>
            <person name="Saitoh K."/>
            <person name="Sato N."/>
            <person name="Blanc-Mathieu R."/>
            <person name="Endo H."/>
            <person name="Kuwata A."/>
            <person name="Ogata H."/>
        </authorList>
    </citation>
    <scope>NUCLEOTIDE SEQUENCE</scope>
</reference>
<feature type="compositionally biased region" description="Pro residues" evidence="1">
    <location>
        <begin position="184"/>
        <end position="212"/>
    </location>
</feature>
<feature type="compositionally biased region" description="Low complexity" evidence="1">
    <location>
        <begin position="458"/>
        <end position="486"/>
    </location>
</feature>
<organism evidence="3 4">
    <name type="scientific">Triparma retinervis</name>
    <dbReference type="NCBI Taxonomy" id="2557542"/>
    <lineage>
        <taxon>Eukaryota</taxon>
        <taxon>Sar</taxon>
        <taxon>Stramenopiles</taxon>
        <taxon>Ochrophyta</taxon>
        <taxon>Bolidophyceae</taxon>
        <taxon>Parmales</taxon>
        <taxon>Triparmaceae</taxon>
        <taxon>Triparma</taxon>
    </lineage>
</organism>
<feature type="region of interest" description="Disordered" evidence="1">
    <location>
        <begin position="183"/>
        <end position="216"/>
    </location>
</feature>
<feature type="region of interest" description="Disordered" evidence="1">
    <location>
        <begin position="368"/>
        <end position="401"/>
    </location>
</feature>
<feature type="compositionally biased region" description="Pro residues" evidence="1">
    <location>
        <begin position="377"/>
        <end position="394"/>
    </location>
</feature>
<name>A0A9W7DQ82_9STRA</name>
<evidence type="ECO:0000256" key="1">
    <source>
        <dbReference type="SAM" id="MobiDB-lite"/>
    </source>
</evidence>
<dbReference type="SUPFAM" id="SSF51045">
    <property type="entry name" value="WW domain"/>
    <property type="match status" value="1"/>
</dbReference>
<evidence type="ECO:0000259" key="2">
    <source>
        <dbReference type="PROSITE" id="PS50020"/>
    </source>
</evidence>
<dbReference type="Gene3D" id="2.20.70.10">
    <property type="match status" value="1"/>
</dbReference>
<dbReference type="InterPro" id="IPR001202">
    <property type="entry name" value="WW_dom"/>
</dbReference>
<dbReference type="EMBL" id="BRXZ01001953">
    <property type="protein sequence ID" value="GMH50642.1"/>
    <property type="molecule type" value="Genomic_DNA"/>
</dbReference>
<dbReference type="AlphaFoldDB" id="A0A9W7DQ82"/>
<dbReference type="PROSITE" id="PS01159">
    <property type="entry name" value="WW_DOMAIN_1"/>
    <property type="match status" value="1"/>
</dbReference>
<dbReference type="PANTHER" id="PTHR48125:SF10">
    <property type="entry name" value="OS12G0136300 PROTEIN"/>
    <property type="match status" value="1"/>
</dbReference>
<feature type="region of interest" description="Disordered" evidence="1">
    <location>
        <begin position="32"/>
        <end position="78"/>
    </location>
</feature>
<evidence type="ECO:0000313" key="3">
    <source>
        <dbReference type="EMBL" id="GMH50642.1"/>
    </source>
</evidence>
<dbReference type="OrthoDB" id="10463299at2759"/>
<evidence type="ECO:0000313" key="4">
    <source>
        <dbReference type="Proteomes" id="UP001165082"/>
    </source>
</evidence>
<keyword evidence="4" id="KW-1185">Reference proteome</keyword>
<dbReference type="InterPro" id="IPR036020">
    <property type="entry name" value="WW_dom_sf"/>
</dbReference>